<dbReference type="InterPro" id="IPR005625">
    <property type="entry name" value="PepSY-ass_TM"/>
</dbReference>
<evidence type="ECO:0000256" key="1">
    <source>
        <dbReference type="SAM" id="Phobius"/>
    </source>
</evidence>
<dbReference type="Proteomes" id="UP000184420">
    <property type="component" value="Unassembled WGS sequence"/>
</dbReference>
<dbReference type="EMBL" id="FRBL01000002">
    <property type="protein sequence ID" value="SHL13430.1"/>
    <property type="molecule type" value="Genomic_DNA"/>
</dbReference>
<feature type="transmembrane region" description="Helical" evidence="1">
    <location>
        <begin position="138"/>
        <end position="158"/>
    </location>
</feature>
<dbReference type="AlphaFoldDB" id="A0A1M6Y547"/>
<dbReference type="STRING" id="1419482.SAMN05444266_102158"/>
<feature type="transmembrane region" description="Helical" evidence="1">
    <location>
        <begin position="342"/>
        <end position="363"/>
    </location>
</feature>
<keyword evidence="1" id="KW-1133">Transmembrane helix</keyword>
<accession>A0A1M6Y547</accession>
<organism evidence="2 3">
    <name type="scientific">Chitinophaga jiangningensis</name>
    <dbReference type="NCBI Taxonomy" id="1419482"/>
    <lineage>
        <taxon>Bacteria</taxon>
        <taxon>Pseudomonadati</taxon>
        <taxon>Bacteroidota</taxon>
        <taxon>Chitinophagia</taxon>
        <taxon>Chitinophagales</taxon>
        <taxon>Chitinophagaceae</taxon>
        <taxon>Chitinophaga</taxon>
    </lineage>
</organism>
<keyword evidence="1" id="KW-0472">Membrane</keyword>
<feature type="transmembrane region" description="Helical" evidence="1">
    <location>
        <begin position="12"/>
        <end position="36"/>
    </location>
</feature>
<evidence type="ECO:0000313" key="3">
    <source>
        <dbReference type="Proteomes" id="UP000184420"/>
    </source>
</evidence>
<keyword evidence="1" id="KW-0812">Transmembrane</keyword>
<reference evidence="2 3" key="1">
    <citation type="submission" date="2016-11" db="EMBL/GenBank/DDBJ databases">
        <authorList>
            <person name="Jaros S."/>
            <person name="Januszkiewicz K."/>
            <person name="Wedrychowicz H."/>
        </authorList>
    </citation>
    <scope>NUCLEOTIDE SEQUENCE [LARGE SCALE GENOMIC DNA]</scope>
    <source>
        <strain evidence="2 3">DSM 27406</strain>
    </source>
</reference>
<dbReference type="Pfam" id="PF03929">
    <property type="entry name" value="PepSY_TM"/>
    <property type="match status" value="1"/>
</dbReference>
<dbReference type="RefSeq" id="WP_073078788.1">
    <property type="nucleotide sequence ID" value="NZ_FRBL01000002.1"/>
</dbReference>
<dbReference type="PANTHER" id="PTHR34219:SF3">
    <property type="entry name" value="BLL7967 PROTEIN"/>
    <property type="match status" value="1"/>
</dbReference>
<feature type="transmembrane region" description="Helical" evidence="1">
    <location>
        <begin position="190"/>
        <end position="214"/>
    </location>
</feature>
<keyword evidence="3" id="KW-1185">Reference proteome</keyword>
<sequence>MKSTLSKINAWLHLWLGLISGLIVVIVSITGCILVFEEDIYKIIQPFRLSPPEAKAVMLPPSALIKSAEAAFPGIELRSLTYHGEGESAEVSFHSDSTLWIDPYTAQVRGISDHEDFFHLMESGHTTLWLPVAIGRQFVIYGTLVFGILVITGMVLWWPKKWNRHNIRNAFRVNWKAKLKRVNYDLHNVWGFYPLIPVVFIIFSGLFMGLGWVMKSAYWVASGGKLVPMYYVPSSDTTQVAATPLMQVLDQVWKFSVAELADHNSPALILGIPDEKDESVYVYTNTEGPHYQIHYFDQFTGRQLKGTGMDVDKFNEANGGDRLRRINYSLHVGSLWGIPSKIIYFLASLVAASLPITGFIIWWGKKSKKLKPAIRTSKALA</sequence>
<gene>
    <name evidence="2" type="ORF">SAMN05444266_102158</name>
</gene>
<dbReference type="PANTHER" id="PTHR34219">
    <property type="entry name" value="IRON-REGULATED INNER MEMBRANE PROTEIN-RELATED"/>
    <property type="match status" value="1"/>
</dbReference>
<proteinExistence type="predicted"/>
<dbReference type="OrthoDB" id="111691at2"/>
<protein>
    <submittedName>
        <fullName evidence="2">Uncharacterized iron-regulated membrane protein</fullName>
    </submittedName>
</protein>
<evidence type="ECO:0000313" key="2">
    <source>
        <dbReference type="EMBL" id="SHL13430.1"/>
    </source>
</evidence>
<dbReference type="PROSITE" id="PS51257">
    <property type="entry name" value="PROKAR_LIPOPROTEIN"/>
    <property type="match status" value="1"/>
</dbReference>
<name>A0A1M6Y547_9BACT</name>